<protein>
    <submittedName>
        <fullName evidence="6">Flippase</fullName>
    </submittedName>
</protein>
<feature type="transmembrane region" description="Helical" evidence="5">
    <location>
        <begin position="44"/>
        <end position="68"/>
    </location>
</feature>
<dbReference type="GO" id="GO:0042910">
    <property type="term" value="F:xenobiotic transmembrane transporter activity"/>
    <property type="evidence" value="ECO:0007669"/>
    <property type="project" value="InterPro"/>
</dbReference>
<comment type="caution">
    <text evidence="6">The sequence shown here is derived from an EMBL/GenBank/DDBJ whole genome shotgun (WGS) entry which is preliminary data.</text>
</comment>
<feature type="transmembrane region" description="Helical" evidence="5">
    <location>
        <begin position="112"/>
        <end position="134"/>
    </location>
</feature>
<dbReference type="PANTHER" id="PTHR43424">
    <property type="entry name" value="LOCUS PUTATIVE PROTEIN 1-RELATED"/>
    <property type="match status" value="1"/>
</dbReference>
<feature type="transmembrane region" description="Helical" evidence="5">
    <location>
        <begin position="12"/>
        <end position="38"/>
    </location>
</feature>
<feature type="transmembrane region" description="Helical" evidence="5">
    <location>
        <begin position="226"/>
        <end position="245"/>
    </location>
</feature>
<keyword evidence="3 5" id="KW-1133">Transmembrane helix</keyword>
<evidence type="ECO:0000313" key="7">
    <source>
        <dbReference type="Proteomes" id="UP000526892"/>
    </source>
</evidence>
<feature type="transmembrane region" description="Helical" evidence="5">
    <location>
        <begin position="146"/>
        <end position="168"/>
    </location>
</feature>
<evidence type="ECO:0000313" key="6">
    <source>
        <dbReference type="EMBL" id="NYS78446.1"/>
    </source>
</evidence>
<dbReference type="Pfam" id="PF01943">
    <property type="entry name" value="Polysacc_synt"/>
    <property type="match status" value="1"/>
</dbReference>
<feature type="transmembrane region" description="Helical" evidence="5">
    <location>
        <begin position="377"/>
        <end position="396"/>
    </location>
</feature>
<dbReference type="RefSeq" id="WP_179916235.1">
    <property type="nucleotide sequence ID" value="NZ_JACCDE010000016.1"/>
</dbReference>
<keyword evidence="2 5" id="KW-0812">Transmembrane</keyword>
<keyword evidence="4 5" id="KW-0472">Membrane</keyword>
<dbReference type="Pfam" id="PF01554">
    <property type="entry name" value="MatE"/>
    <property type="match status" value="1"/>
</dbReference>
<dbReference type="EMBL" id="JACCDE010000016">
    <property type="protein sequence ID" value="NYS78446.1"/>
    <property type="molecule type" value="Genomic_DNA"/>
</dbReference>
<dbReference type="PANTHER" id="PTHR43424:SF1">
    <property type="entry name" value="LOCUS PUTATIVE PROTEIN 1-RELATED"/>
    <property type="match status" value="1"/>
</dbReference>
<evidence type="ECO:0000256" key="4">
    <source>
        <dbReference type="ARBA" id="ARBA00023136"/>
    </source>
</evidence>
<name>A0A7Z0LTR6_9GAMM</name>
<proteinExistence type="predicted"/>
<evidence type="ECO:0000256" key="2">
    <source>
        <dbReference type="ARBA" id="ARBA00022692"/>
    </source>
</evidence>
<comment type="subcellular location">
    <subcellularLocation>
        <location evidence="1">Membrane</location>
        <topology evidence="1">Multi-pass membrane protein</topology>
    </subcellularLocation>
</comment>
<evidence type="ECO:0000256" key="5">
    <source>
        <dbReference type="SAM" id="Phobius"/>
    </source>
</evidence>
<dbReference type="InterPro" id="IPR052556">
    <property type="entry name" value="PolySynth_Transporter"/>
</dbReference>
<feature type="transmembrane region" description="Helical" evidence="5">
    <location>
        <begin position="265"/>
        <end position="286"/>
    </location>
</feature>
<accession>A0A7Z0LTR6</accession>
<keyword evidence="7" id="KW-1185">Reference proteome</keyword>
<evidence type="ECO:0000256" key="1">
    <source>
        <dbReference type="ARBA" id="ARBA00004141"/>
    </source>
</evidence>
<dbReference type="GO" id="GO:0016020">
    <property type="term" value="C:membrane"/>
    <property type="evidence" value="ECO:0007669"/>
    <property type="project" value="UniProtKB-SubCell"/>
</dbReference>
<organism evidence="6 7">
    <name type="scientific">Vreelandella glaciei</name>
    <dbReference type="NCBI Taxonomy" id="186761"/>
    <lineage>
        <taxon>Bacteria</taxon>
        <taxon>Pseudomonadati</taxon>
        <taxon>Pseudomonadota</taxon>
        <taxon>Gammaproteobacteria</taxon>
        <taxon>Oceanospirillales</taxon>
        <taxon>Halomonadaceae</taxon>
        <taxon>Vreelandella</taxon>
    </lineage>
</organism>
<gene>
    <name evidence="6" type="ORF">HZS80_12135</name>
</gene>
<sequence length="427" mass="47655">MSLLKREAIKAVSSLWLATLAGAGLAFITQAILARLLLPEAYGVFSSSLSFVMLFVPLAGFGVAQFWLKAFGQEGWAARRWLSGSMRFISYSTGLVFCGLIAWAMVGPHNQLTTLVLCLLAFHVLAQVILELVSSRLQLEERFLSLAMWQLFPHLSRFLLVAALALFLSKNVNVVLGSLMYAAVAVLMIPVGYYMLKPMFNRTFCLVGHENYTNVFNGERKNWKTVINLSWPFGLAAFAHLIYYQSDIVLLKYLDSDTSAGIYNIAFLVISAIYLLPGVIYQKYFLPKIHRWSIQEPARVREVFEQGNIAMLFLGLIFLIGIWITADWMVSILFGDHYAQAAFILKILSFSVPFMFVAFSSGAVLVTQNNMKLKVKLMILVALLNISLNLVLIPLYGMVGAATATIISNALLALLYFITAKRLVIKN</sequence>
<feature type="transmembrane region" description="Helical" evidence="5">
    <location>
        <begin position="338"/>
        <end position="365"/>
    </location>
</feature>
<dbReference type="InterPro" id="IPR002528">
    <property type="entry name" value="MATE_fam"/>
</dbReference>
<feature type="transmembrane region" description="Helical" evidence="5">
    <location>
        <begin position="307"/>
        <end position="326"/>
    </location>
</feature>
<feature type="transmembrane region" description="Helical" evidence="5">
    <location>
        <begin position="402"/>
        <end position="419"/>
    </location>
</feature>
<dbReference type="CDD" id="cd13128">
    <property type="entry name" value="MATE_Wzx_like"/>
    <property type="match status" value="1"/>
</dbReference>
<reference evidence="6 7" key="1">
    <citation type="journal article" date="2003" name="Extremophiles">
        <title>Halomonas glaciei sp. nov. isolated from fast ice of Adelie Land, Antarctica.</title>
        <authorList>
            <person name="Reddy G.S."/>
            <person name="Raghavan P.U."/>
            <person name="Sarita N.B."/>
            <person name="Prakash J.S."/>
            <person name="Nagesh N."/>
            <person name="Delille D."/>
            <person name="Shivaji S."/>
        </authorList>
    </citation>
    <scope>NUCLEOTIDE SEQUENCE [LARGE SCALE GENOMIC DNA]</scope>
    <source>
        <strain evidence="6 7">DD39</strain>
    </source>
</reference>
<dbReference type="AlphaFoldDB" id="A0A7Z0LTR6"/>
<dbReference type="Proteomes" id="UP000526892">
    <property type="component" value="Unassembled WGS sequence"/>
</dbReference>
<feature type="transmembrane region" description="Helical" evidence="5">
    <location>
        <begin position="88"/>
        <end position="106"/>
    </location>
</feature>
<dbReference type="GO" id="GO:0015297">
    <property type="term" value="F:antiporter activity"/>
    <property type="evidence" value="ECO:0007669"/>
    <property type="project" value="InterPro"/>
</dbReference>
<dbReference type="InterPro" id="IPR002797">
    <property type="entry name" value="Polysacc_synth"/>
</dbReference>
<feature type="transmembrane region" description="Helical" evidence="5">
    <location>
        <begin position="174"/>
        <end position="196"/>
    </location>
</feature>
<evidence type="ECO:0000256" key="3">
    <source>
        <dbReference type="ARBA" id="ARBA00022989"/>
    </source>
</evidence>